<keyword evidence="1" id="KW-0812">Transmembrane</keyword>
<keyword evidence="3" id="KW-1185">Reference proteome</keyword>
<evidence type="ECO:0000256" key="1">
    <source>
        <dbReference type="SAM" id="Phobius"/>
    </source>
</evidence>
<dbReference type="OrthoDB" id="5506978at2"/>
<organism evidence="2 3">
    <name type="scientific">Corallococcus carmarthensis</name>
    <dbReference type="NCBI Taxonomy" id="2316728"/>
    <lineage>
        <taxon>Bacteria</taxon>
        <taxon>Pseudomonadati</taxon>
        <taxon>Myxococcota</taxon>
        <taxon>Myxococcia</taxon>
        <taxon>Myxococcales</taxon>
        <taxon>Cystobacterineae</taxon>
        <taxon>Myxococcaceae</taxon>
        <taxon>Corallococcus</taxon>
    </lineage>
</organism>
<protein>
    <recommendedName>
        <fullName evidence="4">EcsC family protein</fullName>
    </recommendedName>
</protein>
<dbReference type="EMBL" id="RAWE01000202">
    <property type="protein sequence ID" value="RKG96759.1"/>
    <property type="molecule type" value="Genomic_DNA"/>
</dbReference>
<dbReference type="AlphaFoldDB" id="A0A3A8JM29"/>
<keyword evidence="1" id="KW-1133">Transmembrane helix</keyword>
<name>A0A3A8JM29_9BACT</name>
<proteinExistence type="predicted"/>
<dbReference type="RefSeq" id="WP_120606920.1">
    <property type="nucleotide sequence ID" value="NZ_JABFJX010000199.1"/>
</dbReference>
<comment type="caution">
    <text evidence="2">The sequence shown here is derived from an EMBL/GenBank/DDBJ whole genome shotgun (WGS) entry which is preliminary data.</text>
</comment>
<evidence type="ECO:0000313" key="2">
    <source>
        <dbReference type="EMBL" id="RKG96759.1"/>
    </source>
</evidence>
<dbReference type="InterPro" id="IPR024787">
    <property type="entry name" value="EcsC"/>
</dbReference>
<reference evidence="3" key="1">
    <citation type="submission" date="2018-09" db="EMBL/GenBank/DDBJ databases">
        <authorList>
            <person name="Livingstone P.G."/>
            <person name="Whitworth D.E."/>
        </authorList>
    </citation>
    <scope>NUCLEOTIDE SEQUENCE [LARGE SCALE GENOMIC DNA]</scope>
    <source>
        <strain evidence="3">CA043D</strain>
    </source>
</reference>
<feature type="transmembrane region" description="Helical" evidence="1">
    <location>
        <begin position="70"/>
        <end position="87"/>
    </location>
</feature>
<evidence type="ECO:0008006" key="4">
    <source>
        <dbReference type="Google" id="ProtNLM"/>
    </source>
</evidence>
<accession>A0A3A8JM29</accession>
<dbReference type="Proteomes" id="UP000268313">
    <property type="component" value="Unassembled WGS sequence"/>
</dbReference>
<sequence length="211" mass="22745">MAFYDGVTERLGFMKKLTPAELKKLGALRLSDLIQGEIGRARVRVAALEKRYPSATTKELAQRLVDEKKSLAGMVGGVSGVFGLISLPADLTFMAYLQLILLTDVATLYKANLKTDRARGELLDLFGYANGLGPLHRSGPKVLGKLAALLLAKGGMTTLGRAMPLVAAPITAYLNNQHIQMVGEQAVRFYEGFDKAHAKARTAKRKAASGE</sequence>
<gene>
    <name evidence="2" type="ORF">D7X32_35030</name>
</gene>
<keyword evidence="1" id="KW-0472">Membrane</keyword>
<dbReference type="Pfam" id="PF12787">
    <property type="entry name" value="EcsC"/>
    <property type="match status" value="1"/>
</dbReference>
<evidence type="ECO:0000313" key="3">
    <source>
        <dbReference type="Proteomes" id="UP000268313"/>
    </source>
</evidence>